<dbReference type="InterPro" id="IPR036397">
    <property type="entry name" value="RNaseH_sf"/>
</dbReference>
<feature type="compositionally biased region" description="Polar residues" evidence="5">
    <location>
        <begin position="1942"/>
        <end position="1955"/>
    </location>
</feature>
<comment type="caution">
    <text evidence="10">The sequence shown here is derived from an EMBL/GenBank/DDBJ whole genome shotgun (WGS) entry which is preliminary data.</text>
</comment>
<evidence type="ECO:0000256" key="2">
    <source>
        <dbReference type="ARBA" id="ARBA00022723"/>
    </source>
</evidence>
<feature type="non-terminal residue" evidence="10">
    <location>
        <position position="1"/>
    </location>
</feature>
<dbReference type="InterPro" id="IPR043502">
    <property type="entry name" value="DNA/RNA_pol_sf"/>
</dbReference>
<dbReference type="InterPro" id="IPR025724">
    <property type="entry name" value="GAG-pre-integrase_dom"/>
</dbReference>
<dbReference type="PANTHER" id="PTHR42648">
    <property type="entry name" value="TRANSPOSASE, PUTATIVE-RELATED"/>
    <property type="match status" value="1"/>
</dbReference>
<feature type="compositionally biased region" description="Low complexity" evidence="5">
    <location>
        <begin position="2292"/>
        <end position="2313"/>
    </location>
</feature>
<keyword evidence="2" id="KW-0479">Metal-binding</keyword>
<reference evidence="10" key="1">
    <citation type="journal article" date="2019" name="Sci. Rep.">
        <title>Draft genome of Tanacetum cinerariifolium, the natural source of mosquito coil.</title>
        <authorList>
            <person name="Yamashiro T."/>
            <person name="Shiraishi A."/>
            <person name="Satake H."/>
            <person name="Nakayama K."/>
        </authorList>
    </citation>
    <scope>NUCLEOTIDE SEQUENCE</scope>
</reference>
<feature type="region of interest" description="Disordered" evidence="5">
    <location>
        <begin position="2251"/>
        <end position="2340"/>
    </location>
</feature>
<evidence type="ECO:0000256" key="5">
    <source>
        <dbReference type="SAM" id="MobiDB-lite"/>
    </source>
</evidence>
<keyword evidence="3" id="KW-0064">Aspartyl protease</keyword>
<feature type="domain" description="Reverse transcriptase Ty1/copia-type" evidence="7">
    <location>
        <begin position="1209"/>
        <end position="1442"/>
    </location>
</feature>
<dbReference type="InterPro" id="IPR039537">
    <property type="entry name" value="Retrotran_Ty1/copia-like"/>
</dbReference>
<evidence type="ECO:0000259" key="9">
    <source>
        <dbReference type="Pfam" id="PF22936"/>
    </source>
</evidence>
<accession>A0A6L2LSL8</accession>
<dbReference type="InterPro" id="IPR054722">
    <property type="entry name" value="PolX-like_BBD"/>
</dbReference>
<feature type="compositionally biased region" description="Basic and acidic residues" evidence="5">
    <location>
        <begin position="2270"/>
        <end position="2282"/>
    </location>
</feature>
<evidence type="ECO:0000256" key="6">
    <source>
        <dbReference type="SAM" id="Phobius"/>
    </source>
</evidence>
<evidence type="ECO:0000259" key="7">
    <source>
        <dbReference type="Pfam" id="PF07727"/>
    </source>
</evidence>
<feature type="region of interest" description="Disordered" evidence="5">
    <location>
        <begin position="1900"/>
        <end position="2026"/>
    </location>
</feature>
<evidence type="ECO:0000259" key="8">
    <source>
        <dbReference type="Pfam" id="PF13976"/>
    </source>
</evidence>
<dbReference type="GO" id="GO:0003676">
    <property type="term" value="F:nucleic acid binding"/>
    <property type="evidence" value="ECO:0007669"/>
    <property type="project" value="InterPro"/>
</dbReference>
<proteinExistence type="predicted"/>
<keyword evidence="1" id="KW-0645">Protease</keyword>
<sequence length="2658" mass="304182">IRRTLLMLEILSRRFFLKLNLSDHKSILTNLQYPHNLLQPLPLIPDNRGRCVIPFEHFINNDLEYLWGGASSRKYTTSVTKTKAADYGHIKWIEDLVPREMWIQQPIDYNKHALWGVSHWGRKRKQFYGYAVNRKSARDVYSKRRIIAVEPNSRDFTNDVVEDISPTKEPQILNSLPTHPTLQLNMKFQPSSEYLFTYVVWIFLPFLVYSVASHYLLSLRNEDAIFDPGIFNSHFSRPDVSHRHQNTQQFGALLPIELTIKEIRNSNAYKGYYAVATRAAPPKPKASVKRTRSSSDTSITPPTAAANKYVKSLELGKNRSAFIQGEMPKRMEDPGLFTLPCRLWDSKPFDTLADLGDVEVHIERLKLINDFYVIDMKKDLKTPLLVGRGFLATANAIIDCSKAKIMYLRLAMEVLILYQAYGNLYATIGRKAYLLEDKKILSVGEEELELLADPGIAETSSNQYVITNNAAYQADDLDAYDSNCDELNSAKIALMANLSHYGSGNLEKSMEIETLKHTLSEHLKEKKSLEQKAFETRFVPQSELSAEQAFWSRLKKLKFHLASFDMVVKERTTATAITEGTWGFEHTKACFRDDMIPFVKALKELFNSFDQFLIVELTEVQNVFKQMEQAVEQHCVKKNKFQDKMNNVLKDNDRLLKQAISIDIVNIVVHDHSQAKNTVILKLKEILQSLSGDVKEKKVKRKVEEIEMINIEFDHRVTKLVAENEHLKQTYKQLLQEKDLVIIALKETLSKLKGKAVVNVAVSLHSIDPDLLKIDVAPLAPKLRNNKIAHTDYLRHTQEETTTLREIVERNTSVKTSSTNIASNTPVLYSTRVNLLSSASGSQPQGNTKNDRIQRTPRKAKKDKLQDYPGTVFQIVLWYLDPGCSKHMTGDRSQLINFVQKFLGTVKFGNDHVAKIIGYGDYRIGNVTILRVYFVEGLGPNLFSMGQFCDLDLEVACRQHTCFICNLDGVDLLTGFRGNNLYTLSLQDIMTSSPIYLLSKASKTKSWLWHHHLSHLNFGAVNHLARQSLVRGLLKLKFEKDHLCSGCAMGKSTKKSHKPKSEDTNQEKLYLLRMDLCNPLRVESVNGNKYILVTVDDYSRFTWVNFLRSKDEAPDFIIKFLKMIQMTPTTISLGLVQKSSPSTSYVPPLRNDWDLLFQPMFDELLNPPPSVDHQAAEVIALIADVIPPVQSDSTGSPSSTTVDQDAPSPNKVMVITLKWIYKVKLDELGGILKNKARLVSRGYRQEEGIDFEESFAPVARLEAIRIFLAYAAHKNMVVYHMDLKIAFLNGNLREEVYVSQPDGFVDQDNPNHVYKLKKALYVLKQALRAWYDMLSSFLISQDFSKRSVDLTLFIRRNDNDLLLVQIYVDDIIFAASTPELCDLFANLMCSKFKMSMMGNISFFLGLQISQSPKVIFINQSKYALESLKKYGFESCDPVDTPMDSSVALIAFTDADHAGCQDTRQSTSEQVENGVIELYFVNTEYQLADLFTKALGRDRTEFLINKLRKAYKLVIKKAKECCYFRYGSGIHLLIWMLCPKRNTSPYLDVVPKSYGCDHNLRTMALDSIKSLCTAIIKVLLFYAAIMSNTLGLCISTSDTISSQSRTMDTTIEQQVAMDEALVPHAQRLRIGRSNFCLLSDIKSKESTLPLVYDFLRICPFFKAFLVTTDVPEIYMQEFWATATVHHHAIRFNMDNKKHIVNLESFRDMLHICPRVQGQYFDEPPFEEEILAFIHFLGHSAAIRTLTDVNNNKLYQPWRSFAAIINKYLTGKSSGYDSLRLSQAQILWGLYHKRNVNYAYLMWEDFVYQVEHKNHKKSNEMYYPRFTKVIIHHFMSKDPLIPRRNKVNWHYVRDDHMLSMIKLVSKHQNTQQFSALLPIGLRNEEIRKFNAYKEYYAVSTGAAPPKPKASVRKTRSTKASKAKSLSALSEVSMTEAQQLKLVTKRSQQQTHISQASGSGADESKEELFWNSTDDEGADDEGKNDDDDKEDEGDDGEEGDGNDDEEGRDEDQDYDVEEYAEETRDEESFDPIPHVEEEEEDGLYRDVNINRGRGIQATLEVEDSYVTLTPVNPDGMESIFETTSQLDVQTPTSVAPLPMTAPTMTPSTIATITTTSQAPILPTTAPNTIIQDLVNFSSLFGFDNRLRTLEANFSKFTQTNQFAGEVSAIPGTVQRYMDQRMNDAMKVAVQIQSDRLRDAAQRENDEFLKYTVNEQLEAEVLTQSSHSSKTSYAIVADLFEMELKKILIEKMEGNKRRDDDADKDEEPSTGPDRGSKRQREGKEPKSASALREIITRSAGRSTQGSRSRQASASESALAEEPMQTTSQIEEPSHPEFDTGAEDQPIPLSLIPNNRGHRVIPFEHFINNDLEYLRGGASSRKYTTSIMKTKRADYEHIKWIEDLVPRTMWIEEPIRYDKHALWGVSYWGRKRQQFYGFAINRDSARDVYSKRRIIVVTELKIVEWHSYKHLDWITVRRDDDKLYKFKEGDLKRLRIQDIKDILLLLVQGKLTNLTVEERFSFNVSLRMFTKSIVIQRRVEDLQLGVESYQKKLNLTKPDTDGTLTDVHTALDDGLKGMRMQYLPQLIWRKSDKERAAAMIQAIDKRLKTRRIMRSLERFVGGRLYKETSGCYKGQYDLSYAALIRLKVRMYIIIPMQILTNCL</sequence>
<dbReference type="SUPFAM" id="SSF56672">
    <property type="entry name" value="DNA/RNA polymerases"/>
    <property type="match status" value="1"/>
</dbReference>
<organism evidence="10">
    <name type="scientific">Tanacetum cinerariifolium</name>
    <name type="common">Dalmatian daisy</name>
    <name type="synonym">Chrysanthemum cinerariifolium</name>
    <dbReference type="NCBI Taxonomy" id="118510"/>
    <lineage>
        <taxon>Eukaryota</taxon>
        <taxon>Viridiplantae</taxon>
        <taxon>Streptophyta</taxon>
        <taxon>Embryophyta</taxon>
        <taxon>Tracheophyta</taxon>
        <taxon>Spermatophyta</taxon>
        <taxon>Magnoliopsida</taxon>
        <taxon>eudicotyledons</taxon>
        <taxon>Gunneridae</taxon>
        <taxon>Pentapetalae</taxon>
        <taxon>asterids</taxon>
        <taxon>campanulids</taxon>
        <taxon>Asterales</taxon>
        <taxon>Asteraceae</taxon>
        <taxon>Asteroideae</taxon>
        <taxon>Anthemideae</taxon>
        <taxon>Anthemidinae</taxon>
        <taxon>Tanacetum</taxon>
    </lineage>
</organism>
<feature type="compositionally biased region" description="Polar residues" evidence="5">
    <location>
        <begin position="837"/>
        <end position="848"/>
    </location>
</feature>
<dbReference type="InterPro" id="IPR013103">
    <property type="entry name" value="RVT_2"/>
</dbReference>
<evidence type="ECO:0000313" key="10">
    <source>
        <dbReference type="EMBL" id="GEU64628.1"/>
    </source>
</evidence>
<feature type="region of interest" description="Disordered" evidence="5">
    <location>
        <begin position="837"/>
        <end position="863"/>
    </location>
</feature>
<evidence type="ECO:0000256" key="3">
    <source>
        <dbReference type="ARBA" id="ARBA00022750"/>
    </source>
</evidence>
<dbReference type="GO" id="GO:0004190">
    <property type="term" value="F:aspartic-type endopeptidase activity"/>
    <property type="evidence" value="ECO:0007669"/>
    <property type="project" value="UniProtKB-KW"/>
</dbReference>
<dbReference type="GO" id="GO:0046872">
    <property type="term" value="F:metal ion binding"/>
    <property type="evidence" value="ECO:0007669"/>
    <property type="project" value="UniProtKB-KW"/>
</dbReference>
<keyword evidence="4" id="KW-0378">Hydrolase</keyword>
<dbReference type="Pfam" id="PF07727">
    <property type="entry name" value="RVT_2"/>
    <property type="match status" value="1"/>
</dbReference>
<dbReference type="Pfam" id="PF13976">
    <property type="entry name" value="gag_pre-integrs"/>
    <property type="match status" value="1"/>
</dbReference>
<feature type="compositionally biased region" description="Basic residues" evidence="5">
    <location>
        <begin position="1907"/>
        <end position="1919"/>
    </location>
</feature>
<evidence type="ECO:0000256" key="1">
    <source>
        <dbReference type="ARBA" id="ARBA00022670"/>
    </source>
</evidence>
<feature type="transmembrane region" description="Helical" evidence="6">
    <location>
        <begin position="195"/>
        <end position="217"/>
    </location>
</feature>
<feature type="compositionally biased region" description="Acidic residues" evidence="5">
    <location>
        <begin position="1970"/>
        <end position="2026"/>
    </location>
</feature>
<name>A0A6L2LSL8_TANCI</name>
<keyword evidence="6" id="KW-1133">Transmembrane helix</keyword>
<feature type="domain" description="Retrovirus-related Pol polyprotein from transposon TNT 1-94-like beta-barrel" evidence="9">
    <location>
        <begin position="878"/>
        <end position="949"/>
    </location>
</feature>
<protein>
    <submittedName>
        <fullName evidence="10">Copia protein</fullName>
    </submittedName>
</protein>
<dbReference type="EMBL" id="BKCJ010005054">
    <property type="protein sequence ID" value="GEU64628.1"/>
    <property type="molecule type" value="Genomic_DNA"/>
</dbReference>
<dbReference type="Pfam" id="PF22936">
    <property type="entry name" value="Pol_BBD"/>
    <property type="match status" value="1"/>
</dbReference>
<gene>
    <name evidence="10" type="ORF">Tci_036606</name>
</gene>
<keyword evidence="6" id="KW-0812">Transmembrane</keyword>
<dbReference type="InterPro" id="IPR012337">
    <property type="entry name" value="RNaseH-like_sf"/>
</dbReference>
<dbReference type="PANTHER" id="PTHR42648:SF18">
    <property type="entry name" value="RETROTRANSPOSON, UNCLASSIFIED-LIKE PROTEIN"/>
    <property type="match status" value="1"/>
</dbReference>
<dbReference type="Gene3D" id="3.30.420.10">
    <property type="entry name" value="Ribonuclease H-like superfamily/Ribonuclease H"/>
    <property type="match status" value="1"/>
</dbReference>
<dbReference type="SUPFAM" id="SSF53098">
    <property type="entry name" value="Ribonuclease H-like"/>
    <property type="match status" value="1"/>
</dbReference>
<evidence type="ECO:0000256" key="4">
    <source>
        <dbReference type="ARBA" id="ARBA00022801"/>
    </source>
</evidence>
<dbReference type="GO" id="GO:0006508">
    <property type="term" value="P:proteolysis"/>
    <property type="evidence" value="ECO:0007669"/>
    <property type="project" value="UniProtKB-KW"/>
</dbReference>
<keyword evidence="6" id="KW-0472">Membrane</keyword>
<feature type="domain" description="GAG-pre-integrase" evidence="8">
    <location>
        <begin position="980"/>
        <end position="1052"/>
    </location>
</feature>